<evidence type="ECO:0000313" key="1">
    <source>
        <dbReference type="EMBL" id="KAH6607241.1"/>
    </source>
</evidence>
<accession>A0A9P8QIX7</accession>
<proteinExistence type="predicted"/>
<reference evidence="1" key="1">
    <citation type="submission" date="2021-08" db="EMBL/GenBank/DDBJ databases">
        <title>Chromosome-Level Trichoderma cornu-damae using Hi-C Data.</title>
        <authorList>
            <person name="Kim C.S."/>
        </authorList>
    </citation>
    <scope>NUCLEOTIDE SEQUENCE</scope>
    <source>
        <strain evidence="1">KA19-0412C</strain>
    </source>
</reference>
<protein>
    <submittedName>
        <fullName evidence="1">Uncharacterized protein</fullName>
    </submittedName>
</protein>
<name>A0A9P8QIX7_9HYPO</name>
<organism evidence="1 2">
    <name type="scientific">Trichoderma cornu-damae</name>
    <dbReference type="NCBI Taxonomy" id="654480"/>
    <lineage>
        <taxon>Eukaryota</taxon>
        <taxon>Fungi</taxon>
        <taxon>Dikarya</taxon>
        <taxon>Ascomycota</taxon>
        <taxon>Pezizomycotina</taxon>
        <taxon>Sordariomycetes</taxon>
        <taxon>Hypocreomycetidae</taxon>
        <taxon>Hypocreales</taxon>
        <taxon>Hypocreaceae</taxon>
        <taxon>Trichoderma</taxon>
    </lineage>
</organism>
<evidence type="ECO:0000313" key="2">
    <source>
        <dbReference type="Proteomes" id="UP000827724"/>
    </source>
</evidence>
<dbReference type="EMBL" id="JAIWOZ010000003">
    <property type="protein sequence ID" value="KAH6607241.1"/>
    <property type="molecule type" value="Genomic_DNA"/>
</dbReference>
<comment type="caution">
    <text evidence="1">The sequence shown here is derived from an EMBL/GenBank/DDBJ whole genome shotgun (WGS) entry which is preliminary data.</text>
</comment>
<gene>
    <name evidence="1" type="ORF">Trco_003554</name>
</gene>
<dbReference type="Proteomes" id="UP000827724">
    <property type="component" value="Unassembled WGS sequence"/>
</dbReference>
<keyword evidence="2" id="KW-1185">Reference proteome</keyword>
<sequence length="138" mass="14633">MDEDQPRWLLETAPIHFPQTELMQRSSGILSATRTAVLSLAGGSGKILGALHDFHRRRFSASSAAASASSAARLSAAAAAAAASFLPRARSLSMANDRSYAESCWSRRLRATSCAALSARILLRSEPYLSMAACSSDT</sequence>
<dbReference type="AlphaFoldDB" id="A0A9P8QIX7"/>